<dbReference type="Gene3D" id="1.10.8.270">
    <property type="entry name" value="putative rabgap domain of human tbc1 domain family member 14 like domains"/>
    <property type="match status" value="1"/>
</dbReference>
<keyword evidence="4" id="KW-1185">Reference proteome</keyword>
<dbReference type="GO" id="GO:0005096">
    <property type="term" value="F:GTPase activator activity"/>
    <property type="evidence" value="ECO:0007669"/>
    <property type="project" value="TreeGrafter"/>
</dbReference>
<dbReference type="FunFam" id="1.10.8.270:FF:000026">
    <property type="entry name" value="TBC (Tre-2/Bub2/Cdc16) domain family"/>
    <property type="match status" value="1"/>
</dbReference>
<dbReference type="InterPro" id="IPR000195">
    <property type="entry name" value="Rab-GAP-TBC_dom"/>
</dbReference>
<dbReference type="PANTHER" id="PTHR47219:SF20">
    <property type="entry name" value="TBC1 DOMAIN FAMILY MEMBER 2B"/>
    <property type="match status" value="1"/>
</dbReference>
<feature type="region of interest" description="Disordered" evidence="1">
    <location>
        <begin position="96"/>
        <end position="134"/>
    </location>
</feature>
<dbReference type="OrthoDB" id="294251at2759"/>
<proteinExistence type="predicted"/>
<evidence type="ECO:0000313" key="4">
    <source>
        <dbReference type="Proteomes" id="UP000070444"/>
    </source>
</evidence>
<accession>A0A137NX63</accession>
<dbReference type="Gene3D" id="1.10.472.80">
    <property type="entry name" value="Ypt/Rab-GAP domain of gyp1p, domain 3"/>
    <property type="match status" value="1"/>
</dbReference>
<feature type="compositionally biased region" description="Polar residues" evidence="1">
    <location>
        <begin position="281"/>
        <end position="305"/>
    </location>
</feature>
<dbReference type="PANTHER" id="PTHR47219">
    <property type="entry name" value="RAB GTPASE-ACTIVATING PROTEIN 1-LIKE"/>
    <property type="match status" value="1"/>
</dbReference>
<dbReference type="EMBL" id="KQ964644">
    <property type="protein sequence ID" value="KXN67317.1"/>
    <property type="molecule type" value="Genomic_DNA"/>
</dbReference>
<dbReference type="SMART" id="SM00164">
    <property type="entry name" value="TBC"/>
    <property type="match status" value="1"/>
</dbReference>
<organism evidence="3 4">
    <name type="scientific">Conidiobolus coronatus (strain ATCC 28846 / CBS 209.66 / NRRL 28638)</name>
    <name type="common">Delacroixia coronata</name>
    <dbReference type="NCBI Taxonomy" id="796925"/>
    <lineage>
        <taxon>Eukaryota</taxon>
        <taxon>Fungi</taxon>
        <taxon>Fungi incertae sedis</taxon>
        <taxon>Zoopagomycota</taxon>
        <taxon>Entomophthoromycotina</taxon>
        <taxon>Entomophthoromycetes</taxon>
        <taxon>Entomophthorales</taxon>
        <taxon>Ancylistaceae</taxon>
        <taxon>Conidiobolus</taxon>
    </lineage>
</organism>
<feature type="region of interest" description="Disordered" evidence="1">
    <location>
        <begin position="278"/>
        <end position="307"/>
    </location>
</feature>
<reference evidence="3 4" key="1">
    <citation type="journal article" date="2015" name="Genome Biol. Evol.">
        <title>Phylogenomic analyses indicate that early fungi evolved digesting cell walls of algal ancestors of land plants.</title>
        <authorList>
            <person name="Chang Y."/>
            <person name="Wang S."/>
            <person name="Sekimoto S."/>
            <person name="Aerts A.L."/>
            <person name="Choi C."/>
            <person name="Clum A."/>
            <person name="LaButti K.M."/>
            <person name="Lindquist E.A."/>
            <person name="Yee Ngan C."/>
            <person name="Ohm R.A."/>
            <person name="Salamov A.A."/>
            <person name="Grigoriev I.V."/>
            <person name="Spatafora J.W."/>
            <person name="Berbee M.L."/>
        </authorList>
    </citation>
    <scope>NUCLEOTIDE SEQUENCE [LARGE SCALE GENOMIC DNA]</scope>
    <source>
        <strain evidence="3 4">NRRL 28638</strain>
    </source>
</reference>
<sequence length="668" mass="76137">MATGVEVMNHPLAESWEPPSPSQSPQFSPLSPNLYKKTQHWLTSDITSGPPPVHFLQDALLEELIASCTVGQLAAKLKHLSKEVHQFKTYSKNACRNRMSFNSPPTQFSGYNSNSSSLIGKKKRSSSLQPSPSPVLFEPYKPRRLSSIPLPRPQPLHFQAISLASELLKNPNRLTNQFNSNRTSQRICRWTLGLLKRVNTEEIDIPLELTPPKFPKMNLDNLTIEDVNPHAMSVMLSPKIEEENKLESFEDLVELKPLSKKDHTVLKTWRAPVDNGEQDDNFSINFSESTPDNSPGSNSSHTGSDISKEFSIPVTPSLMLTTLTTTRNPMPLCDNQMNVSEVLNLIIDSQDAKLRHQRVVEQDWERFIKIHCSKYNSQQVLVMDRLQVSKLTPKDFDELVRLVKLGIPEKFRCKIWFEISGGALMKEIGYYRGLLIHAASSADQELPFVKQIELDLCRTMPQNTYFTQSPNSIHKLRRILMAYSLHNPAIGYCQGFNFICAHLLINLEFDEEIVFWTFASMIERILPKDYFTEQFSSSQEDQIILGDLVELHLPKLYKHLTGLGVDLGAITFNWFLSLFTDCFSSKVLNRIWDNFMLEGEVVLFRISLQLLKLGETDLLSFKNCTGCYSCLKNLPNLLHLDNLDEAMQNNWGLPAAHLDSLRVKRYLP</sequence>
<evidence type="ECO:0000259" key="2">
    <source>
        <dbReference type="PROSITE" id="PS50086"/>
    </source>
</evidence>
<feature type="compositionally biased region" description="Polar residues" evidence="1">
    <location>
        <begin position="96"/>
        <end position="118"/>
    </location>
</feature>
<name>A0A137NX63_CONC2</name>
<dbReference type="STRING" id="796925.A0A137NX63"/>
<dbReference type="AlphaFoldDB" id="A0A137NX63"/>
<gene>
    <name evidence="3" type="ORF">CONCODRAFT_80211</name>
</gene>
<evidence type="ECO:0000256" key="1">
    <source>
        <dbReference type="SAM" id="MobiDB-lite"/>
    </source>
</evidence>
<feature type="region of interest" description="Disordered" evidence="1">
    <location>
        <begin position="11"/>
        <end position="30"/>
    </location>
</feature>
<dbReference type="GO" id="GO:0031267">
    <property type="term" value="F:small GTPase binding"/>
    <property type="evidence" value="ECO:0007669"/>
    <property type="project" value="TreeGrafter"/>
</dbReference>
<dbReference type="Proteomes" id="UP000070444">
    <property type="component" value="Unassembled WGS sequence"/>
</dbReference>
<protein>
    <submittedName>
        <fullName evidence="3">TBC-domain-containing protein</fullName>
    </submittedName>
</protein>
<evidence type="ECO:0000313" key="3">
    <source>
        <dbReference type="EMBL" id="KXN67317.1"/>
    </source>
</evidence>
<dbReference type="Pfam" id="PF00566">
    <property type="entry name" value="RabGAP-TBC"/>
    <property type="match status" value="1"/>
</dbReference>
<dbReference type="SUPFAM" id="SSF47923">
    <property type="entry name" value="Ypt/Rab-GAP domain of gyp1p"/>
    <property type="match status" value="2"/>
</dbReference>
<dbReference type="InterPro" id="IPR050302">
    <property type="entry name" value="Rab_GAP_TBC_domain"/>
</dbReference>
<dbReference type="PROSITE" id="PS50086">
    <property type="entry name" value="TBC_RABGAP"/>
    <property type="match status" value="1"/>
</dbReference>
<feature type="domain" description="Rab-GAP TBC" evidence="2">
    <location>
        <begin position="406"/>
        <end position="599"/>
    </location>
</feature>
<dbReference type="InterPro" id="IPR035969">
    <property type="entry name" value="Rab-GAP_TBC_sf"/>
</dbReference>